<dbReference type="Proteomes" id="UP000671852">
    <property type="component" value="Chromosome"/>
</dbReference>
<dbReference type="Gene3D" id="3.30.310.70">
    <property type="entry name" value="TT1751-like domain"/>
    <property type="match status" value="1"/>
</dbReference>
<dbReference type="InterPro" id="IPR035923">
    <property type="entry name" value="TT1751-like_sf"/>
</dbReference>
<evidence type="ECO:0000259" key="1">
    <source>
        <dbReference type="Pfam" id="PF03625"/>
    </source>
</evidence>
<dbReference type="InterPro" id="IPR005180">
    <property type="entry name" value="DUF302"/>
</dbReference>
<protein>
    <submittedName>
        <fullName evidence="2">DUF302 domain-containing protein</fullName>
    </submittedName>
</protein>
<keyword evidence="3" id="KW-1185">Reference proteome</keyword>
<organism evidence="2 3">
    <name type="scientific">Sulfurimonas aquatica</name>
    <dbReference type="NCBI Taxonomy" id="2672570"/>
    <lineage>
        <taxon>Bacteria</taxon>
        <taxon>Pseudomonadati</taxon>
        <taxon>Campylobacterota</taxon>
        <taxon>Epsilonproteobacteria</taxon>
        <taxon>Campylobacterales</taxon>
        <taxon>Sulfurimonadaceae</taxon>
        <taxon>Sulfurimonas</taxon>
    </lineage>
</organism>
<reference evidence="2" key="1">
    <citation type="submission" date="2019-11" db="EMBL/GenBank/DDBJ databases">
        <authorList>
            <person name="Kojima H."/>
        </authorList>
    </citation>
    <scope>NUCLEOTIDE SEQUENCE</scope>
    <source>
        <strain evidence="2">H1576</strain>
    </source>
</reference>
<accession>A0A975B1V3</accession>
<dbReference type="KEGG" id="saqt:GJV85_11385"/>
<proteinExistence type="predicted"/>
<feature type="domain" description="DUF302" evidence="1">
    <location>
        <begin position="50"/>
        <end position="111"/>
    </location>
</feature>
<name>A0A975B1V3_9BACT</name>
<sequence length="147" mass="16409">MKKLVLVLLMLTTVFANEIIIKKSSCSVDTTINNIKNIVTKKGLTVFTVVDHKKNASGVDMNMNESKLIIFGNPKVGTILMNEEMKIGLDLPLKVLVYKDDNGDVKIAYRDATWISKEHQLKEMKVVSKVDNALNKITTKAGQCKKD</sequence>
<dbReference type="Pfam" id="PF03625">
    <property type="entry name" value="DUF302"/>
    <property type="match status" value="1"/>
</dbReference>
<dbReference type="SUPFAM" id="SSF103247">
    <property type="entry name" value="TT1751-like"/>
    <property type="match status" value="1"/>
</dbReference>
<dbReference type="CDD" id="cd14797">
    <property type="entry name" value="DUF302"/>
    <property type="match status" value="1"/>
</dbReference>
<reference evidence="2" key="2">
    <citation type="submission" date="2021-04" db="EMBL/GenBank/DDBJ databases">
        <title>Isolation and characterization of a novel species of the genus Sulfurimonas.</title>
        <authorList>
            <person name="Fukui M."/>
        </authorList>
    </citation>
    <scope>NUCLEOTIDE SEQUENCE</scope>
    <source>
        <strain evidence="2">H1576</strain>
    </source>
</reference>
<evidence type="ECO:0000313" key="3">
    <source>
        <dbReference type="Proteomes" id="UP000671852"/>
    </source>
</evidence>
<dbReference type="EMBL" id="CP046072">
    <property type="protein sequence ID" value="QSZ42687.1"/>
    <property type="molecule type" value="Genomic_DNA"/>
</dbReference>
<gene>
    <name evidence="2" type="ORF">GJV85_11385</name>
</gene>
<dbReference type="AlphaFoldDB" id="A0A975B1V3"/>
<dbReference type="PANTHER" id="PTHR38342">
    <property type="entry name" value="SLR5037 PROTEIN"/>
    <property type="match status" value="1"/>
</dbReference>
<dbReference type="PANTHER" id="PTHR38342:SF2">
    <property type="entry name" value="INNER MEMBRANE OR EXPORTED"/>
    <property type="match status" value="1"/>
</dbReference>
<evidence type="ECO:0000313" key="2">
    <source>
        <dbReference type="EMBL" id="QSZ42687.1"/>
    </source>
</evidence>
<dbReference type="RefSeq" id="WP_207561498.1">
    <property type="nucleotide sequence ID" value="NZ_CP046072.1"/>
</dbReference>